<dbReference type="Pfam" id="PF00437">
    <property type="entry name" value="T2SSE"/>
    <property type="match status" value="1"/>
</dbReference>
<dbReference type="PANTHER" id="PTHR30486:SF6">
    <property type="entry name" value="TYPE IV PILUS RETRACTATION ATPASE PILT"/>
    <property type="match status" value="1"/>
</dbReference>
<dbReference type="InterPro" id="IPR050921">
    <property type="entry name" value="T4SS_GSP_E_ATPase"/>
</dbReference>
<sequence length="461" mass="52299">MTGQARFSPAAFSAQLRMEDAQEQGGMELEAKGQRDFQRLAEDVRTYLAMPRGETEEEKRAYNERLNRAVLGYAEEREQILAVIADRLLRQRAHEIAGYDHPYGSLAEALFAEVIGLSVLELVLRQRDGLEEIQVVGTRIFEVRGGISRLSAYGFDAERDVERIQQNLVLYNNDRINPRKRWAEVMLRDGTRVTMTGFGFTSQPTLTLRFYTAREYNLTSLCEPAYGTMNETVRQMLAAILKARFNLVLIGPTNSGKTHLMKALIGELPDEERLITIESRHELMLRRDFPSKNAVEYETDEEDALHRAPQAFKLALRQSPERIIHAEIRDEDANIYVRACTRGHQGSMTTVHANALEDVPEAITDMCMLDGRAMNPERLTKRIAEYVTQIGIEMRLSGGKRRVGRLAEIGYEGGTVCVRDLAAFDEGMGDWRYPEGLSDRALRRLDEYAASFPDTAGEGRR</sequence>
<dbReference type="PANTHER" id="PTHR30486">
    <property type="entry name" value="TWITCHING MOTILITY PROTEIN PILT"/>
    <property type="match status" value="1"/>
</dbReference>
<dbReference type="RefSeq" id="WP_148933354.1">
    <property type="nucleotide sequence ID" value="NZ_VNHS01000018.1"/>
</dbReference>
<dbReference type="InterPro" id="IPR001482">
    <property type="entry name" value="T2SS/T4SS_dom"/>
</dbReference>
<reference evidence="3 4" key="1">
    <citation type="submission" date="2019-07" db="EMBL/GenBank/DDBJ databases">
        <title>Genomic Encyclopedia of Type Strains, Phase III (KMG-III): the genomes of soil and plant-associated and newly described type strains.</title>
        <authorList>
            <person name="Whitman W."/>
        </authorList>
    </citation>
    <scope>NUCLEOTIDE SEQUENCE [LARGE SCALE GENOMIC DNA]</scope>
    <source>
        <strain evidence="3 4">BL24</strain>
    </source>
</reference>
<evidence type="ECO:0000259" key="2">
    <source>
        <dbReference type="Pfam" id="PF00437"/>
    </source>
</evidence>
<proteinExistence type="inferred from homology"/>
<dbReference type="Gene3D" id="3.40.50.300">
    <property type="entry name" value="P-loop containing nucleotide triphosphate hydrolases"/>
    <property type="match status" value="1"/>
</dbReference>
<name>A0A5S5BQR6_9BACL</name>
<accession>A0A5S5BQR6</accession>
<protein>
    <submittedName>
        <fullName evidence="3">Pilus assembly protein CpaF</fullName>
    </submittedName>
</protein>
<comment type="similarity">
    <text evidence="1">Belongs to the GSP E family.</text>
</comment>
<keyword evidence="4" id="KW-1185">Reference proteome</keyword>
<organism evidence="3 4">
    <name type="scientific">Paenibacillus methanolicus</name>
    <dbReference type="NCBI Taxonomy" id="582686"/>
    <lineage>
        <taxon>Bacteria</taxon>
        <taxon>Bacillati</taxon>
        <taxon>Bacillota</taxon>
        <taxon>Bacilli</taxon>
        <taxon>Bacillales</taxon>
        <taxon>Paenibacillaceae</taxon>
        <taxon>Paenibacillus</taxon>
    </lineage>
</organism>
<feature type="domain" description="Bacterial type II secretion system protein E" evidence="2">
    <location>
        <begin position="204"/>
        <end position="370"/>
    </location>
</feature>
<comment type="caution">
    <text evidence="3">The sequence shown here is derived from an EMBL/GenBank/DDBJ whole genome shotgun (WGS) entry which is preliminary data.</text>
</comment>
<dbReference type="InterPro" id="IPR027417">
    <property type="entry name" value="P-loop_NTPase"/>
</dbReference>
<dbReference type="GO" id="GO:0016887">
    <property type="term" value="F:ATP hydrolysis activity"/>
    <property type="evidence" value="ECO:0007669"/>
    <property type="project" value="InterPro"/>
</dbReference>
<dbReference type="AlphaFoldDB" id="A0A5S5BQR6"/>
<dbReference type="Gene3D" id="3.30.450.380">
    <property type="match status" value="1"/>
</dbReference>
<gene>
    <name evidence="3" type="ORF">BCM02_11843</name>
</gene>
<dbReference type="Proteomes" id="UP000323257">
    <property type="component" value="Unassembled WGS sequence"/>
</dbReference>
<dbReference type="OrthoDB" id="9810761at2"/>
<evidence type="ECO:0000313" key="3">
    <source>
        <dbReference type="EMBL" id="TYP68646.1"/>
    </source>
</evidence>
<evidence type="ECO:0000256" key="1">
    <source>
        <dbReference type="ARBA" id="ARBA00006611"/>
    </source>
</evidence>
<evidence type="ECO:0000313" key="4">
    <source>
        <dbReference type="Proteomes" id="UP000323257"/>
    </source>
</evidence>
<dbReference type="EMBL" id="VNHS01000018">
    <property type="protein sequence ID" value="TYP68646.1"/>
    <property type="molecule type" value="Genomic_DNA"/>
</dbReference>
<dbReference type="SUPFAM" id="SSF52540">
    <property type="entry name" value="P-loop containing nucleoside triphosphate hydrolases"/>
    <property type="match status" value="1"/>
</dbReference>